<keyword evidence="2" id="KW-1185">Reference proteome</keyword>
<dbReference type="Gramene" id="TVU33110">
    <property type="protein sequence ID" value="TVU33110"/>
    <property type="gene ID" value="EJB05_24895"/>
</dbReference>
<gene>
    <name evidence="1" type="ORF">EJB05_24895</name>
</gene>
<evidence type="ECO:0000313" key="2">
    <source>
        <dbReference type="Proteomes" id="UP000324897"/>
    </source>
</evidence>
<protein>
    <submittedName>
        <fullName evidence="1">Uncharacterized protein</fullName>
    </submittedName>
</protein>
<dbReference type="EMBL" id="RWGY01000011">
    <property type="protein sequence ID" value="TVU33110.1"/>
    <property type="molecule type" value="Genomic_DNA"/>
</dbReference>
<organism evidence="1 2">
    <name type="scientific">Eragrostis curvula</name>
    <name type="common">weeping love grass</name>
    <dbReference type="NCBI Taxonomy" id="38414"/>
    <lineage>
        <taxon>Eukaryota</taxon>
        <taxon>Viridiplantae</taxon>
        <taxon>Streptophyta</taxon>
        <taxon>Embryophyta</taxon>
        <taxon>Tracheophyta</taxon>
        <taxon>Spermatophyta</taxon>
        <taxon>Magnoliopsida</taxon>
        <taxon>Liliopsida</taxon>
        <taxon>Poales</taxon>
        <taxon>Poaceae</taxon>
        <taxon>PACMAD clade</taxon>
        <taxon>Chloridoideae</taxon>
        <taxon>Eragrostideae</taxon>
        <taxon>Eragrostidinae</taxon>
        <taxon>Eragrostis</taxon>
    </lineage>
</organism>
<comment type="caution">
    <text evidence="1">The sequence shown here is derived from an EMBL/GenBank/DDBJ whole genome shotgun (WGS) entry which is preliminary data.</text>
</comment>
<dbReference type="Proteomes" id="UP000324897">
    <property type="component" value="Chromosome 1"/>
</dbReference>
<accession>A0A5J9VE25</accession>
<name>A0A5J9VE25_9POAL</name>
<reference evidence="1 2" key="1">
    <citation type="journal article" date="2019" name="Sci. Rep.">
        <title>A high-quality genome of Eragrostis curvula grass provides insights into Poaceae evolution and supports new strategies to enhance forage quality.</title>
        <authorList>
            <person name="Carballo J."/>
            <person name="Santos B.A.C.M."/>
            <person name="Zappacosta D."/>
            <person name="Garbus I."/>
            <person name="Selva J.P."/>
            <person name="Gallo C.A."/>
            <person name="Diaz A."/>
            <person name="Albertini E."/>
            <person name="Caccamo M."/>
            <person name="Echenique V."/>
        </authorList>
    </citation>
    <scope>NUCLEOTIDE SEQUENCE [LARGE SCALE GENOMIC DNA]</scope>
    <source>
        <strain evidence="2">cv. Victoria</strain>
        <tissue evidence="1">Leaf</tissue>
    </source>
</reference>
<dbReference type="AlphaFoldDB" id="A0A5J9VE25"/>
<evidence type="ECO:0000313" key="1">
    <source>
        <dbReference type="EMBL" id="TVU33110.1"/>
    </source>
</evidence>
<proteinExistence type="predicted"/>
<sequence length="67" mass="7554">MDDQAVKVSPADPPDLQPKCGLNRLLIPRLSLFLDECYSMLLELFPSSYCTSKRIVGTRTHNCNRKG</sequence>